<dbReference type="Proteomes" id="UP000809910">
    <property type="component" value="Unassembled WGS sequence"/>
</dbReference>
<dbReference type="Pfam" id="PF00487">
    <property type="entry name" value="FA_desaturase"/>
    <property type="match status" value="1"/>
</dbReference>
<evidence type="ECO:0000313" key="3">
    <source>
        <dbReference type="EMBL" id="MBL7526594.1"/>
    </source>
</evidence>
<feature type="transmembrane region" description="Helical" evidence="1">
    <location>
        <begin position="180"/>
        <end position="197"/>
    </location>
</feature>
<dbReference type="RefSeq" id="WP_203110122.1">
    <property type="nucleotide sequence ID" value="NZ_JADOBG010000012.1"/>
</dbReference>
<organism evidence="3 4">
    <name type="scientific">Legionella bononiensis</name>
    <dbReference type="NCBI Taxonomy" id="2793102"/>
    <lineage>
        <taxon>Bacteria</taxon>
        <taxon>Pseudomonadati</taxon>
        <taxon>Pseudomonadota</taxon>
        <taxon>Gammaproteobacteria</taxon>
        <taxon>Legionellales</taxon>
        <taxon>Legionellaceae</taxon>
        <taxon>Legionella</taxon>
    </lineage>
</organism>
<dbReference type="InterPro" id="IPR005804">
    <property type="entry name" value="FA_desaturase_dom"/>
</dbReference>
<dbReference type="InterPro" id="IPR012171">
    <property type="entry name" value="Fatty_acid_desaturase"/>
</dbReference>
<keyword evidence="1" id="KW-1133">Transmembrane helix</keyword>
<keyword evidence="4" id="KW-1185">Reference proteome</keyword>
<feature type="transmembrane region" description="Helical" evidence="1">
    <location>
        <begin position="46"/>
        <end position="68"/>
    </location>
</feature>
<dbReference type="PANTHER" id="PTHR19353:SF73">
    <property type="entry name" value="FATTY ACID DESATURASE"/>
    <property type="match status" value="1"/>
</dbReference>
<keyword evidence="1" id="KW-0472">Membrane</keyword>
<sequence>MKSLQFDIYKYNSINNWRGIVEMAMTLTPLILGIYIMYVATSNNYWPLYLLTLPLGLLFTRLFIILHDLAHGNLFKPKRYNDRVGIFIGILLLTPFYFWKKAHIIHHSSGGNTDKRPWKGDIQLLTVNEYRAKNKLRQIVYKFYRNSLVMFFLGSIYVFMIEQRFFIKRPGFGKKEHRSIIMTNIGILILYGLIITLCGIKFYLLAILVPQWIGGAIGIYLFYVQHNFKTRYFVPGKEWTLKNSALLGSTFYALPQPFKWLTGNIGYHHVHTLLPRIPFYNLPKCHIENPIFQTAPQFGLKDMNSLISLKLYDESKGHMITWKEYQANYPFDSIKKSI</sequence>
<evidence type="ECO:0000313" key="4">
    <source>
        <dbReference type="Proteomes" id="UP000809910"/>
    </source>
</evidence>
<feature type="domain" description="Fatty acid desaturase" evidence="2">
    <location>
        <begin position="46"/>
        <end position="286"/>
    </location>
</feature>
<feature type="transmembrane region" description="Helical" evidence="1">
    <location>
        <begin position="80"/>
        <end position="99"/>
    </location>
</feature>
<evidence type="ECO:0000256" key="1">
    <source>
        <dbReference type="SAM" id="Phobius"/>
    </source>
</evidence>
<comment type="caution">
    <text evidence="3">The sequence shown here is derived from an EMBL/GenBank/DDBJ whole genome shotgun (WGS) entry which is preliminary data.</text>
</comment>
<dbReference type="EMBL" id="JADWVN010000016">
    <property type="protein sequence ID" value="MBL7526594.1"/>
    <property type="molecule type" value="Genomic_DNA"/>
</dbReference>
<accession>A0ABS1WB87</accession>
<protein>
    <submittedName>
        <fullName evidence="3">Fatty acid desaturase</fullName>
    </submittedName>
</protein>
<dbReference type="PANTHER" id="PTHR19353">
    <property type="entry name" value="FATTY ACID DESATURASE 2"/>
    <property type="match status" value="1"/>
</dbReference>
<name>A0ABS1WB87_9GAMM</name>
<gene>
    <name evidence="3" type="ORF">I5282_08435</name>
</gene>
<feature type="transmembrane region" description="Helical" evidence="1">
    <location>
        <begin position="143"/>
        <end position="160"/>
    </location>
</feature>
<feature type="transmembrane region" description="Helical" evidence="1">
    <location>
        <begin position="20"/>
        <end position="40"/>
    </location>
</feature>
<keyword evidence="1" id="KW-0812">Transmembrane</keyword>
<evidence type="ECO:0000259" key="2">
    <source>
        <dbReference type="Pfam" id="PF00487"/>
    </source>
</evidence>
<proteinExistence type="predicted"/>
<feature type="transmembrane region" description="Helical" evidence="1">
    <location>
        <begin position="203"/>
        <end position="223"/>
    </location>
</feature>
<reference evidence="3 4" key="1">
    <citation type="submission" date="2020-12" db="EMBL/GenBank/DDBJ databases">
        <title>WGS of Legionella: environmental sample.</title>
        <authorList>
            <person name="Cristino S."/>
            <person name="Girolamini L."/>
            <person name="Salaris S."/>
            <person name="Pascale M.R."/>
            <person name="Mazzotta M."/>
            <person name="Orsini M."/>
            <person name="Grottola A."/>
        </authorList>
    </citation>
    <scope>NUCLEOTIDE SEQUENCE [LARGE SCALE GENOMIC DNA]</scope>
    <source>
        <strain evidence="3 4">30cs62</strain>
    </source>
</reference>